<protein>
    <submittedName>
        <fullName evidence="2">Uncharacterized protein</fullName>
    </submittedName>
</protein>
<feature type="region of interest" description="Disordered" evidence="1">
    <location>
        <begin position="27"/>
        <end position="76"/>
    </location>
</feature>
<sequence length="76" mass="7958">MFASLAMAGPMAVLAVAMWVEGREPAVRTRPPVPVPASVTGAVRRPRGGRRSPVPLAGCRAGLRDGRSRPGCRPGR</sequence>
<organism evidence="2 3">
    <name type="scientific">Actinocorallia longicatena</name>
    <dbReference type="NCBI Taxonomy" id="111803"/>
    <lineage>
        <taxon>Bacteria</taxon>
        <taxon>Bacillati</taxon>
        <taxon>Actinomycetota</taxon>
        <taxon>Actinomycetes</taxon>
        <taxon>Streptosporangiales</taxon>
        <taxon>Thermomonosporaceae</taxon>
        <taxon>Actinocorallia</taxon>
    </lineage>
</organism>
<evidence type="ECO:0000313" key="2">
    <source>
        <dbReference type="EMBL" id="GAA3243717.1"/>
    </source>
</evidence>
<gene>
    <name evidence="2" type="ORF">GCM10010468_81830</name>
</gene>
<dbReference type="RefSeq" id="WP_344840216.1">
    <property type="nucleotide sequence ID" value="NZ_BAAAUV010000061.1"/>
</dbReference>
<evidence type="ECO:0000256" key="1">
    <source>
        <dbReference type="SAM" id="MobiDB-lite"/>
    </source>
</evidence>
<proteinExistence type="predicted"/>
<dbReference type="Proteomes" id="UP001501237">
    <property type="component" value="Unassembled WGS sequence"/>
</dbReference>
<keyword evidence="3" id="KW-1185">Reference proteome</keyword>
<name>A0ABP6QRZ1_9ACTN</name>
<accession>A0ABP6QRZ1</accession>
<evidence type="ECO:0000313" key="3">
    <source>
        <dbReference type="Proteomes" id="UP001501237"/>
    </source>
</evidence>
<dbReference type="EMBL" id="BAAAUV010000061">
    <property type="protein sequence ID" value="GAA3243717.1"/>
    <property type="molecule type" value="Genomic_DNA"/>
</dbReference>
<comment type="caution">
    <text evidence="2">The sequence shown here is derived from an EMBL/GenBank/DDBJ whole genome shotgun (WGS) entry which is preliminary data.</text>
</comment>
<reference evidence="3" key="1">
    <citation type="journal article" date="2019" name="Int. J. Syst. Evol. Microbiol.">
        <title>The Global Catalogue of Microorganisms (GCM) 10K type strain sequencing project: providing services to taxonomists for standard genome sequencing and annotation.</title>
        <authorList>
            <consortium name="The Broad Institute Genomics Platform"/>
            <consortium name="The Broad Institute Genome Sequencing Center for Infectious Disease"/>
            <person name="Wu L."/>
            <person name="Ma J."/>
        </authorList>
    </citation>
    <scope>NUCLEOTIDE SEQUENCE [LARGE SCALE GENOMIC DNA]</scope>
    <source>
        <strain evidence="3">JCM 9377</strain>
    </source>
</reference>